<dbReference type="Gene3D" id="3.30.360.10">
    <property type="entry name" value="Dihydrodipicolinate Reductase, domain 2"/>
    <property type="match status" value="1"/>
</dbReference>
<keyword evidence="3" id="KW-1185">Reference proteome</keyword>
<dbReference type="SUPFAM" id="SSF51735">
    <property type="entry name" value="NAD(P)-binding Rossmann-fold domains"/>
    <property type="match status" value="1"/>
</dbReference>
<gene>
    <name evidence="2" type="ORF">G4L39_01730</name>
</gene>
<dbReference type="GO" id="GO:0000166">
    <property type="term" value="F:nucleotide binding"/>
    <property type="evidence" value="ECO:0007669"/>
    <property type="project" value="InterPro"/>
</dbReference>
<comment type="caution">
    <text evidence="2">The sequence shown here is derived from an EMBL/GenBank/DDBJ whole genome shotgun (WGS) entry which is preliminary data.</text>
</comment>
<sequence>MQNQPTSFASKPASRREFLRTTAMAATAAAAAPLLRTPVYGQNQAPSVNVLGANNRIVVGYIGTGNMGQTHIRTQKAHANQNNIVQAAVCDVSKYRAAQARALIGDNVEVYHDYRKLLERKDIDAVTISTVDHWHARCTIDALNAGKHVYVEKPMTRYLGEAFEVYDTVKKTGKILQVGSQGCSDLKWHKAAEWIRAGKIGPVVMAQGSYMRNTPKGEWNYTIESWATPEDIDWEFWLGPVHRRKPFDPDDYFRWRKYYPYCGGLLSDLVPHKAHPYLLATGNPHFPVRVACVGSKPVGTDKNTQGTPPRDVPEIVQIIAEFPDGMVMHITSSSVNEQGTQEMIRGHMATLTMAGNRVELRPERPFADELDPETSEPFPVESVEAHEKNWFDSIRANKQPNCGIELAIRVQTIVSLAEISERLNVMCVFDPNTRKVATANGQPVTIPTYGWSELS</sequence>
<dbReference type="InterPro" id="IPR000683">
    <property type="entry name" value="Gfo/Idh/MocA-like_OxRdtase_N"/>
</dbReference>
<dbReference type="SUPFAM" id="SSF55347">
    <property type="entry name" value="Glyceraldehyde-3-phosphate dehydrogenase-like, C-terminal domain"/>
    <property type="match status" value="1"/>
</dbReference>
<protein>
    <submittedName>
        <fullName evidence="2">Gfo/Idh/MocA family oxidoreductase</fullName>
    </submittedName>
</protein>
<dbReference type="PANTHER" id="PTHR43818">
    <property type="entry name" value="BCDNA.GH03377"/>
    <property type="match status" value="1"/>
</dbReference>
<accession>A0A6M1RKJ8</accession>
<dbReference type="Pfam" id="PF01408">
    <property type="entry name" value="GFO_IDH_MocA"/>
    <property type="match status" value="1"/>
</dbReference>
<dbReference type="PANTHER" id="PTHR43818:SF5">
    <property type="entry name" value="OXIDOREDUCTASE FAMILY PROTEIN"/>
    <property type="match status" value="1"/>
</dbReference>
<proteinExistence type="predicted"/>
<name>A0A6M1RKJ8_9BACT</name>
<dbReference type="RefSeq" id="WP_165105440.1">
    <property type="nucleotide sequence ID" value="NZ_JAAKYA010000011.1"/>
</dbReference>
<dbReference type="Proteomes" id="UP000477311">
    <property type="component" value="Unassembled WGS sequence"/>
</dbReference>
<reference evidence="2 3" key="1">
    <citation type="submission" date="2020-02" db="EMBL/GenBank/DDBJ databases">
        <title>Draft genome sequence of Limisphaera ngatamarikiensis NGM72.4T, a thermophilic Verrucomicrobia grouped in subdivision 3.</title>
        <authorList>
            <person name="Carere C.R."/>
            <person name="Steen J."/>
            <person name="Hugenholtz P."/>
            <person name="Stott M.B."/>
        </authorList>
    </citation>
    <scope>NUCLEOTIDE SEQUENCE [LARGE SCALE GENOMIC DNA]</scope>
    <source>
        <strain evidence="2 3">NGM72.4</strain>
    </source>
</reference>
<dbReference type="AlphaFoldDB" id="A0A6M1RKJ8"/>
<dbReference type="InterPro" id="IPR006311">
    <property type="entry name" value="TAT_signal"/>
</dbReference>
<dbReference type="InterPro" id="IPR036291">
    <property type="entry name" value="NAD(P)-bd_dom_sf"/>
</dbReference>
<dbReference type="InterPro" id="IPR019546">
    <property type="entry name" value="TAT_signal_bac_arc"/>
</dbReference>
<evidence type="ECO:0000259" key="1">
    <source>
        <dbReference type="Pfam" id="PF01408"/>
    </source>
</evidence>
<dbReference type="EMBL" id="JAAKYA010000011">
    <property type="protein sequence ID" value="NGO38119.1"/>
    <property type="molecule type" value="Genomic_DNA"/>
</dbReference>
<dbReference type="PROSITE" id="PS51318">
    <property type="entry name" value="TAT"/>
    <property type="match status" value="1"/>
</dbReference>
<organism evidence="2 3">
    <name type="scientific">Limisphaera ngatamarikiensis</name>
    <dbReference type="NCBI Taxonomy" id="1324935"/>
    <lineage>
        <taxon>Bacteria</taxon>
        <taxon>Pseudomonadati</taxon>
        <taxon>Verrucomicrobiota</taxon>
        <taxon>Verrucomicrobiia</taxon>
        <taxon>Limisphaerales</taxon>
        <taxon>Limisphaeraceae</taxon>
        <taxon>Limisphaera</taxon>
    </lineage>
</organism>
<evidence type="ECO:0000313" key="2">
    <source>
        <dbReference type="EMBL" id="NGO38119.1"/>
    </source>
</evidence>
<dbReference type="NCBIfam" id="TIGR01409">
    <property type="entry name" value="TAT_signal_seq"/>
    <property type="match status" value="1"/>
</dbReference>
<feature type="domain" description="Gfo/Idh/MocA-like oxidoreductase N-terminal" evidence="1">
    <location>
        <begin position="59"/>
        <end position="179"/>
    </location>
</feature>
<dbReference type="InterPro" id="IPR050463">
    <property type="entry name" value="Gfo/Idh/MocA_oxidrdct_glycsds"/>
</dbReference>
<dbReference type="Gene3D" id="3.40.50.720">
    <property type="entry name" value="NAD(P)-binding Rossmann-like Domain"/>
    <property type="match status" value="1"/>
</dbReference>
<evidence type="ECO:0000313" key="3">
    <source>
        <dbReference type="Proteomes" id="UP000477311"/>
    </source>
</evidence>